<proteinExistence type="predicted"/>
<gene>
    <name evidence="5" type="ORF">J8A68_003105</name>
</gene>
<protein>
    <recommendedName>
        <fullName evidence="4">THUMP domain-containing protein</fullName>
    </recommendedName>
</protein>
<dbReference type="OrthoDB" id="367221at2759"/>
<dbReference type="EMBL" id="JAGSYN010000139">
    <property type="protein sequence ID" value="KAG7663357.1"/>
    <property type="molecule type" value="Genomic_DNA"/>
</dbReference>
<evidence type="ECO:0000259" key="4">
    <source>
        <dbReference type="PROSITE" id="PS51165"/>
    </source>
</evidence>
<dbReference type="GO" id="GO:0006400">
    <property type="term" value="P:tRNA modification"/>
    <property type="evidence" value="ECO:0007669"/>
    <property type="project" value="InterPro"/>
</dbReference>
<evidence type="ECO:0000256" key="3">
    <source>
        <dbReference type="SAM" id="MobiDB-lite"/>
    </source>
</evidence>
<evidence type="ECO:0000256" key="2">
    <source>
        <dbReference type="SAM" id="Coils"/>
    </source>
</evidence>
<dbReference type="Proteomes" id="UP000694255">
    <property type="component" value="Unassembled WGS sequence"/>
</dbReference>
<accession>A0A8J5QHZ5</accession>
<sequence>MGKRRGGSSDGGNAKKRYKKPTNVLLDPNTSGIYATCNRNKEKACKQELMLYLQDKIEELYKVSELEDEEDEDESSVKEELSIEDKLQQELNEMKESSKNKTNLLTPIDIDCECLVFIKTKKPIDPEELVEKVCEESYESTVKRTRYTQKLSPVMDSCSASKEELQNLTRRVLARHFHQSEDQKPIKFAININKRNFNTLNKDQMIKAIAECVGNEHGHKVDLKDYDKLILVECFKNNIGMSVVNNYQKYNKYNLQQIYEKKEV</sequence>
<feature type="coiled-coil region" evidence="2">
    <location>
        <begin position="77"/>
        <end position="104"/>
    </location>
</feature>
<dbReference type="PANTHER" id="PTHR13452:SF10">
    <property type="entry name" value="THUMP DOMAIN-CONTAINING PROTEIN 1"/>
    <property type="match status" value="1"/>
</dbReference>
<comment type="caution">
    <text evidence="5">The sequence shown here is derived from an EMBL/GenBank/DDBJ whole genome shotgun (WGS) entry which is preliminary data.</text>
</comment>
<dbReference type="InterPro" id="IPR040183">
    <property type="entry name" value="THUMPD1-like"/>
</dbReference>
<name>A0A8J5QHZ5_9ASCO</name>
<evidence type="ECO:0000313" key="6">
    <source>
        <dbReference type="Proteomes" id="UP000694255"/>
    </source>
</evidence>
<dbReference type="GO" id="GO:0003723">
    <property type="term" value="F:RNA binding"/>
    <property type="evidence" value="ECO:0007669"/>
    <property type="project" value="UniProtKB-UniRule"/>
</dbReference>
<dbReference type="RefSeq" id="XP_049263589.1">
    <property type="nucleotide sequence ID" value="XM_049406926.1"/>
</dbReference>
<dbReference type="PANTHER" id="PTHR13452">
    <property type="entry name" value="THUMP DOMAIN CONTAINING PROTEIN 1-RELATED"/>
    <property type="match status" value="1"/>
</dbReference>
<reference evidence="5 6" key="1">
    <citation type="journal article" date="2021" name="DNA Res.">
        <title>Genome analysis of Candida subhashii reveals its hybrid nature and dual mitochondrial genome conformations.</title>
        <authorList>
            <person name="Mixao V."/>
            <person name="Hegedusova E."/>
            <person name="Saus E."/>
            <person name="Pryszcz L.P."/>
            <person name="Cillingova A."/>
            <person name="Nosek J."/>
            <person name="Gabaldon T."/>
        </authorList>
    </citation>
    <scope>NUCLEOTIDE SEQUENCE [LARGE SCALE GENOMIC DNA]</scope>
    <source>
        <strain evidence="5 6">CBS 10753</strain>
    </source>
</reference>
<keyword evidence="6" id="KW-1185">Reference proteome</keyword>
<keyword evidence="1" id="KW-0694">RNA-binding</keyword>
<dbReference type="PROSITE" id="PS51165">
    <property type="entry name" value="THUMP"/>
    <property type="match status" value="1"/>
</dbReference>
<dbReference type="InterPro" id="IPR004114">
    <property type="entry name" value="THUMP_dom"/>
</dbReference>
<dbReference type="CDD" id="cd11717">
    <property type="entry name" value="THUMP_THUMPD1_like"/>
    <property type="match status" value="1"/>
</dbReference>
<feature type="domain" description="THUMP" evidence="4">
    <location>
        <begin position="136"/>
        <end position="245"/>
    </location>
</feature>
<dbReference type="FunFam" id="3.30.2300.10:FF:000001">
    <property type="entry name" value="THUMP domain-containing protein 1"/>
    <property type="match status" value="1"/>
</dbReference>
<feature type="region of interest" description="Disordered" evidence="3">
    <location>
        <begin position="1"/>
        <end position="23"/>
    </location>
</feature>
<dbReference type="AlphaFoldDB" id="A0A8J5QHZ5"/>
<dbReference type="GeneID" id="73469906"/>
<organism evidence="5 6">
    <name type="scientific">[Candida] subhashii</name>
    <dbReference type="NCBI Taxonomy" id="561895"/>
    <lineage>
        <taxon>Eukaryota</taxon>
        <taxon>Fungi</taxon>
        <taxon>Dikarya</taxon>
        <taxon>Ascomycota</taxon>
        <taxon>Saccharomycotina</taxon>
        <taxon>Pichiomycetes</taxon>
        <taxon>Debaryomycetaceae</taxon>
        <taxon>Spathaspora</taxon>
    </lineage>
</organism>
<dbReference type="SMART" id="SM00981">
    <property type="entry name" value="THUMP"/>
    <property type="match status" value="1"/>
</dbReference>
<dbReference type="Pfam" id="PF02926">
    <property type="entry name" value="THUMP"/>
    <property type="match status" value="1"/>
</dbReference>
<evidence type="ECO:0000256" key="1">
    <source>
        <dbReference type="PROSITE-ProRule" id="PRU00529"/>
    </source>
</evidence>
<evidence type="ECO:0000313" key="5">
    <source>
        <dbReference type="EMBL" id="KAG7663357.1"/>
    </source>
</evidence>
<keyword evidence="2" id="KW-0175">Coiled coil</keyword>